<gene>
    <name evidence="1" type="ORF">A11A3_08180</name>
</gene>
<dbReference type="EMBL" id="AMRJ01000010">
    <property type="protein sequence ID" value="EKF74589.1"/>
    <property type="molecule type" value="Genomic_DNA"/>
</dbReference>
<reference evidence="1 2" key="1">
    <citation type="journal article" date="2012" name="J. Bacteriol.">
        <title>Genome Sequence of the Alkane-Degrading Bacterium Alcanivorax hongdengensis Type Strain A-11-3.</title>
        <authorList>
            <person name="Lai Q."/>
            <person name="Shao Z."/>
        </authorList>
    </citation>
    <scope>NUCLEOTIDE SEQUENCE [LARGE SCALE GENOMIC DNA]</scope>
    <source>
        <strain evidence="1 2">A-11-3</strain>
    </source>
</reference>
<keyword evidence="2" id="KW-1185">Reference proteome</keyword>
<organism evidence="1 2">
    <name type="scientific">Alcanivorax hongdengensis A-11-3</name>
    <dbReference type="NCBI Taxonomy" id="1177179"/>
    <lineage>
        <taxon>Bacteria</taxon>
        <taxon>Pseudomonadati</taxon>
        <taxon>Pseudomonadota</taxon>
        <taxon>Gammaproteobacteria</taxon>
        <taxon>Oceanospirillales</taxon>
        <taxon>Alcanivoracaceae</taxon>
        <taxon>Alcanivorax</taxon>
    </lineage>
</organism>
<dbReference type="Proteomes" id="UP000010164">
    <property type="component" value="Unassembled WGS sequence"/>
</dbReference>
<sequence>MAAAVMAAKKMPVKTKTLPPYPCVLMITPSTGWRYEKSSQEKHRSLQGVALRKRQQAHFWLMRFSHAAQQKDFFTAPMGQEP</sequence>
<name>L0WC72_9GAMM</name>
<accession>L0WC72</accession>
<evidence type="ECO:0000313" key="2">
    <source>
        <dbReference type="Proteomes" id="UP000010164"/>
    </source>
</evidence>
<protein>
    <submittedName>
        <fullName evidence="1">Uncharacterized protein</fullName>
    </submittedName>
</protein>
<evidence type="ECO:0000313" key="1">
    <source>
        <dbReference type="EMBL" id="EKF74589.1"/>
    </source>
</evidence>
<dbReference type="AlphaFoldDB" id="L0WC72"/>
<comment type="caution">
    <text evidence="1">The sequence shown here is derived from an EMBL/GenBank/DDBJ whole genome shotgun (WGS) entry which is preliminary data.</text>
</comment>
<proteinExistence type="predicted"/>